<protein>
    <submittedName>
        <fullName evidence="1">Uncharacterized protein</fullName>
    </submittedName>
</protein>
<sequence>MMVIRSPSPGTVTYGPVVPGCYDHHPYCYGRCSLGGCRGSYRDHRLVGTLPAIGTHRSHIRRELLPHRQLYRASSNSTKANGGPRRFFRSTNVTLPNLWNRS</sequence>
<name>A0A182IGG0_ANOAR</name>
<organism evidence="1 2">
    <name type="scientific">Anopheles arabiensis</name>
    <name type="common">Mosquito</name>
    <dbReference type="NCBI Taxonomy" id="7173"/>
    <lineage>
        <taxon>Eukaryota</taxon>
        <taxon>Metazoa</taxon>
        <taxon>Ecdysozoa</taxon>
        <taxon>Arthropoda</taxon>
        <taxon>Hexapoda</taxon>
        <taxon>Insecta</taxon>
        <taxon>Pterygota</taxon>
        <taxon>Neoptera</taxon>
        <taxon>Endopterygota</taxon>
        <taxon>Diptera</taxon>
        <taxon>Nematocera</taxon>
        <taxon>Culicoidea</taxon>
        <taxon>Culicidae</taxon>
        <taxon>Anophelinae</taxon>
        <taxon>Anopheles</taxon>
    </lineage>
</organism>
<dbReference type="Proteomes" id="UP000075840">
    <property type="component" value="Unassembled WGS sequence"/>
</dbReference>
<evidence type="ECO:0000313" key="1">
    <source>
        <dbReference type="EnsemblMetazoa" id="AARA014556-PA"/>
    </source>
</evidence>
<dbReference type="EnsemblMetazoa" id="AARA014556-RB">
    <property type="protein sequence ID" value="AARA014556-PB"/>
    <property type="gene ID" value="AARA014556"/>
</dbReference>
<dbReference type="EnsemblMetazoa" id="AARA014556-RA">
    <property type="protein sequence ID" value="AARA014556-PA"/>
    <property type="gene ID" value="AARA014556"/>
</dbReference>
<dbReference type="EMBL" id="APCN01005907">
    <property type="status" value="NOT_ANNOTATED_CDS"/>
    <property type="molecule type" value="Genomic_DNA"/>
</dbReference>
<accession>A0A182IGG0</accession>
<reference evidence="1" key="2">
    <citation type="submission" date="2022-08" db="UniProtKB">
        <authorList>
            <consortium name="EnsemblMetazoa"/>
        </authorList>
    </citation>
    <scope>IDENTIFICATION</scope>
    <source>
        <strain evidence="1">Dongola</strain>
    </source>
</reference>
<keyword evidence="2" id="KW-1185">Reference proteome</keyword>
<proteinExistence type="predicted"/>
<reference evidence="2" key="1">
    <citation type="submission" date="2013-03" db="EMBL/GenBank/DDBJ databases">
        <title>The Genome Sequence of Anopheles arabiensis DONG5_A.</title>
        <authorList>
            <consortium name="The Broad Institute Genomics Platform"/>
            <person name="Neafsey D.E."/>
            <person name="Howell P."/>
            <person name="Walker B."/>
            <person name="Young S.K."/>
            <person name="Zeng Q."/>
            <person name="Gargeya S."/>
            <person name="Fitzgerald M."/>
            <person name="Haas B."/>
            <person name="Abouelleil A."/>
            <person name="Allen A.W."/>
            <person name="Alvarado L."/>
            <person name="Arachchi H.M."/>
            <person name="Berlin A.M."/>
            <person name="Chapman S.B."/>
            <person name="Gainer-Dewar J."/>
            <person name="Goldberg J."/>
            <person name="Griggs A."/>
            <person name="Gujja S."/>
            <person name="Hansen M."/>
            <person name="Howarth C."/>
            <person name="Imamovic A."/>
            <person name="Ireland A."/>
            <person name="Larimer J."/>
            <person name="McCowan C."/>
            <person name="Murphy C."/>
            <person name="Pearson M."/>
            <person name="Poon T.W."/>
            <person name="Priest M."/>
            <person name="Roberts A."/>
            <person name="Saif S."/>
            <person name="Shea T."/>
            <person name="Sisk P."/>
            <person name="Sykes S."/>
            <person name="Wortman J."/>
            <person name="Nusbaum C."/>
            <person name="Birren B."/>
        </authorList>
    </citation>
    <scope>NUCLEOTIDE SEQUENCE [LARGE SCALE GENOMIC DNA]</scope>
    <source>
        <strain evidence="2">Dongola</strain>
    </source>
</reference>
<dbReference type="VEuPathDB" id="VectorBase:AARA014556"/>
<dbReference type="EMBL" id="APCN01005906">
    <property type="status" value="NOT_ANNOTATED_CDS"/>
    <property type="molecule type" value="Genomic_DNA"/>
</dbReference>
<dbReference type="AlphaFoldDB" id="A0A182IGG0"/>
<evidence type="ECO:0000313" key="2">
    <source>
        <dbReference type="Proteomes" id="UP000075840"/>
    </source>
</evidence>